<proteinExistence type="predicted"/>
<dbReference type="Gene3D" id="3.10.129.10">
    <property type="entry name" value="Hotdog Thioesterase"/>
    <property type="match status" value="1"/>
</dbReference>
<dbReference type="InterPro" id="IPR029069">
    <property type="entry name" value="HotDog_dom_sf"/>
</dbReference>
<dbReference type="Proteomes" id="UP000247892">
    <property type="component" value="Unassembled WGS sequence"/>
</dbReference>
<sequence>MSVLRKRKVLVGEDDASGLIYFATYFHYMSEGDQLLFDEIGSPIHRQIRDRLAGPAVHVECDYLAPVRAGDELTHEIVMAAGKRSSVMTEHEFRRGDLVVARGRIVRAYVDLGTLETVEVPDLIRAAADSDARRVGLAARTSG</sequence>
<accession>A0A318LLQ6</accession>
<keyword evidence="2" id="KW-1185">Reference proteome</keyword>
<gene>
    <name evidence="1" type="ORF">BA062_25395</name>
</gene>
<name>A0A318LLQ6_9PSEU</name>
<dbReference type="SUPFAM" id="SSF54637">
    <property type="entry name" value="Thioesterase/thiol ester dehydrase-isomerase"/>
    <property type="match status" value="1"/>
</dbReference>
<dbReference type="OrthoDB" id="9799036at2"/>
<dbReference type="RefSeq" id="WP_110341117.1">
    <property type="nucleotide sequence ID" value="NZ_JBHVKT010000006.1"/>
</dbReference>
<dbReference type="Pfam" id="PF13279">
    <property type="entry name" value="4HBT_2"/>
    <property type="match status" value="1"/>
</dbReference>
<dbReference type="EMBL" id="MASU01000012">
    <property type="protein sequence ID" value="PXY25502.1"/>
    <property type="molecule type" value="Genomic_DNA"/>
</dbReference>
<protein>
    <submittedName>
        <fullName evidence="1">Uncharacterized protein</fullName>
    </submittedName>
</protein>
<comment type="caution">
    <text evidence="1">The sequence shown here is derived from an EMBL/GenBank/DDBJ whole genome shotgun (WGS) entry which is preliminary data.</text>
</comment>
<evidence type="ECO:0000313" key="2">
    <source>
        <dbReference type="Proteomes" id="UP000247892"/>
    </source>
</evidence>
<evidence type="ECO:0000313" key="1">
    <source>
        <dbReference type="EMBL" id="PXY25502.1"/>
    </source>
</evidence>
<reference evidence="1 2" key="1">
    <citation type="submission" date="2016-07" db="EMBL/GenBank/DDBJ databases">
        <title>Draft genome sequence of Prauserella sp. YIM 121212, isolated from alkaline soil.</title>
        <authorList>
            <person name="Ruckert C."/>
            <person name="Albersmeier A."/>
            <person name="Jiang C.-L."/>
            <person name="Jiang Y."/>
            <person name="Kalinowski J."/>
            <person name="Schneider O."/>
            <person name="Winkler A."/>
            <person name="Zotchev S.B."/>
        </authorList>
    </citation>
    <scope>NUCLEOTIDE SEQUENCE [LARGE SCALE GENOMIC DNA]</scope>
    <source>
        <strain evidence="1 2">YIM 121212</strain>
    </source>
</reference>
<organism evidence="1 2">
    <name type="scientific">Prauserella flavalba</name>
    <dbReference type="NCBI Taxonomy" id="1477506"/>
    <lineage>
        <taxon>Bacteria</taxon>
        <taxon>Bacillati</taxon>
        <taxon>Actinomycetota</taxon>
        <taxon>Actinomycetes</taxon>
        <taxon>Pseudonocardiales</taxon>
        <taxon>Pseudonocardiaceae</taxon>
        <taxon>Prauserella</taxon>
    </lineage>
</organism>
<dbReference type="AlphaFoldDB" id="A0A318LLQ6"/>
<dbReference type="CDD" id="cd00586">
    <property type="entry name" value="4HBT"/>
    <property type="match status" value="1"/>
</dbReference>